<evidence type="ECO:0000313" key="1">
    <source>
        <dbReference type="EMBL" id="SDI17373.1"/>
    </source>
</evidence>
<dbReference type="SUPFAM" id="SSF51230">
    <property type="entry name" value="Single hybrid motif"/>
    <property type="match status" value="1"/>
</dbReference>
<evidence type="ECO:0008006" key="3">
    <source>
        <dbReference type="Google" id="ProtNLM"/>
    </source>
</evidence>
<organism evidence="1 2">
    <name type="scientific">Alteribacillus bidgolensis</name>
    <dbReference type="NCBI Taxonomy" id="930129"/>
    <lineage>
        <taxon>Bacteria</taxon>
        <taxon>Bacillati</taxon>
        <taxon>Bacillota</taxon>
        <taxon>Bacilli</taxon>
        <taxon>Bacillales</taxon>
        <taxon>Bacillaceae</taxon>
        <taxon>Alteribacillus</taxon>
    </lineage>
</organism>
<dbReference type="AlphaFoldDB" id="A0A1G8IEQ7"/>
<dbReference type="OrthoDB" id="2639611at2"/>
<dbReference type="STRING" id="930129.SAMN05216352_105164"/>
<dbReference type="Gene3D" id="2.40.50.100">
    <property type="match status" value="1"/>
</dbReference>
<dbReference type="EMBL" id="FNDU01000005">
    <property type="protein sequence ID" value="SDI17373.1"/>
    <property type="molecule type" value="Genomic_DNA"/>
</dbReference>
<name>A0A1G8IEQ7_9BACI</name>
<gene>
    <name evidence="1" type="ORF">SAMN05216352_105164</name>
</gene>
<dbReference type="Proteomes" id="UP000199017">
    <property type="component" value="Unassembled WGS sequence"/>
</dbReference>
<reference evidence="1 2" key="1">
    <citation type="submission" date="2016-10" db="EMBL/GenBank/DDBJ databases">
        <authorList>
            <person name="de Groot N.N."/>
        </authorList>
    </citation>
    <scope>NUCLEOTIDE SEQUENCE [LARGE SCALE GENOMIC DNA]</scope>
    <source>
        <strain evidence="2">P4B,CCM 7963,CECT 7998,DSM 25260,IBRC-M 10614,KCTC 13821</strain>
    </source>
</reference>
<sequence length="83" mass="9157">MSSYRTVQSEYQGKVEKVFVNRGGFVHEWEPLFSIKTAHGSVKKVEISSCGIVEKVNVRTGDIVVADMTLAILKEDQLPSGSD</sequence>
<keyword evidence="2" id="KW-1185">Reference proteome</keyword>
<proteinExistence type="predicted"/>
<protein>
    <recommendedName>
        <fullName evidence="3">Biotin-requiring enzyme</fullName>
    </recommendedName>
</protein>
<evidence type="ECO:0000313" key="2">
    <source>
        <dbReference type="Proteomes" id="UP000199017"/>
    </source>
</evidence>
<dbReference type="InterPro" id="IPR011053">
    <property type="entry name" value="Single_hybrid_motif"/>
</dbReference>
<accession>A0A1G8IEQ7</accession>
<dbReference type="RefSeq" id="WP_091584500.1">
    <property type="nucleotide sequence ID" value="NZ_FNDU01000005.1"/>
</dbReference>